<dbReference type="PANTHER" id="PTHR23501:SF197">
    <property type="entry name" value="COMD"/>
    <property type="match status" value="1"/>
</dbReference>
<dbReference type="Gene3D" id="2.60.40.1120">
    <property type="entry name" value="Carboxypeptidase-like, regulatory domain"/>
    <property type="match status" value="2"/>
</dbReference>
<proteinExistence type="predicted"/>
<feature type="transmembrane region" description="Helical" evidence="8">
    <location>
        <begin position="28"/>
        <end position="47"/>
    </location>
</feature>
<keyword evidence="6 8" id="KW-0472">Membrane</keyword>
<feature type="transmembrane region" description="Helical" evidence="8">
    <location>
        <begin position="526"/>
        <end position="544"/>
    </location>
</feature>
<feature type="transmembrane region" description="Helical" evidence="8">
    <location>
        <begin position="96"/>
        <end position="115"/>
    </location>
</feature>
<dbReference type="Gene3D" id="1.20.1720.10">
    <property type="entry name" value="Multidrug resistance protein D"/>
    <property type="match status" value="1"/>
</dbReference>
<evidence type="ECO:0000256" key="2">
    <source>
        <dbReference type="ARBA" id="ARBA00022448"/>
    </source>
</evidence>
<evidence type="ECO:0000256" key="1">
    <source>
        <dbReference type="ARBA" id="ARBA00004651"/>
    </source>
</evidence>
<evidence type="ECO:0000256" key="6">
    <source>
        <dbReference type="ARBA" id="ARBA00023136"/>
    </source>
</evidence>
<comment type="subcellular location">
    <subcellularLocation>
        <location evidence="1">Cell membrane</location>
        <topology evidence="1">Multi-pass membrane protein</topology>
    </subcellularLocation>
</comment>
<evidence type="ECO:0000256" key="8">
    <source>
        <dbReference type="SAM" id="Phobius"/>
    </source>
</evidence>
<feature type="transmembrane region" description="Helical" evidence="8">
    <location>
        <begin position="121"/>
        <end position="145"/>
    </location>
</feature>
<feature type="compositionally biased region" description="Low complexity" evidence="7">
    <location>
        <begin position="567"/>
        <end position="612"/>
    </location>
</feature>
<dbReference type="InterPro" id="IPR036259">
    <property type="entry name" value="MFS_trans_sf"/>
</dbReference>
<protein>
    <submittedName>
        <fullName evidence="10">MFS transporter</fullName>
    </submittedName>
</protein>
<gene>
    <name evidence="10" type="ORF">OFY01_18150</name>
</gene>
<dbReference type="Proteomes" id="UP001163064">
    <property type="component" value="Unassembled WGS sequence"/>
</dbReference>
<sequence>MTEAVSAPRRDTDTKAISASGGLSHRQILTILSGLMLGMFLAALDQTIVSTSIRTIADDLHGLSQQAWATTAYLITSTIATPLYGKLSDLHGRKPYFLTAISVFIVGSALCTFSTSMTELAAFRALQGVGAGGLMSLALAIIGDIVPPRERARYQGYMLGTFATSSVAGPLIGGFLAGQSSILGVTGWRWVFLVNVPIGVIALFVVAKVLNIPHTRRDRRIDWWGAVTIALGVVPLLLVAEQGREWGWGSTNSLACYGIGVVGIIAWILVERRMGDDALIPMRLFRNPTFSKTSVLSVVIGAGMFGGMLMIPQYLQIVKGASPTKSGLEMLPLMAGMFIASIVTGQITAKTGRYKIFPVIGTALMVVALLLFHYKVQWDTQLWETMSFMLVFGLGLGCCMQTLILAVQNAVPPQDMGVATASSTFFRQMGATAGTAVFLSVLFSDVGDKIASAFRAAVRTPQFQAALHDPAVLSNPANKPVVDMVQHPGAGSGASTGVLSDSSFIQHLDPRLAEPFKQGFSSSMHVVFLLTAGVVAVGFLIILWTKEVPLRNMSGLQARAAQENGDTAETATDAAATDMASQAPATTSPAAAASAEPAAPAAADPAADTSGAGVRGRIHDGSGAPVCQAVVTLIDLHGRQLDRTTTNADGHYFVAAPAGGSYVLIASGGARQPQATTVTVADGPVDFDLVLSGAAGLSGTVVADSDDHPVPGALVIATDVRGEVVASGAADVEGAFGFADLVPGDYTLAVSAEGHRPTAIPVEVTDGGANRYQVHLDPGARIRGTIRNSAGEPVQDARVTLLDAAGNTIASTVTGPDGVYVFNDLDTGEYTVIAGGYAPNAVPMRVDGEGKHDADVDLSH</sequence>
<evidence type="ECO:0000313" key="11">
    <source>
        <dbReference type="Proteomes" id="UP001163064"/>
    </source>
</evidence>
<comment type="caution">
    <text evidence="10">The sequence shown here is derived from an EMBL/GenBank/DDBJ whole genome shotgun (WGS) entry which is preliminary data.</text>
</comment>
<keyword evidence="2" id="KW-0813">Transport</keyword>
<dbReference type="Gene3D" id="1.20.1250.20">
    <property type="entry name" value="MFS general substrate transporter like domains"/>
    <property type="match status" value="1"/>
</dbReference>
<feature type="domain" description="Major facilitator superfamily (MFS) profile" evidence="9">
    <location>
        <begin position="31"/>
        <end position="550"/>
    </location>
</feature>
<evidence type="ECO:0000259" key="9">
    <source>
        <dbReference type="PROSITE" id="PS50850"/>
    </source>
</evidence>
<keyword evidence="11" id="KW-1185">Reference proteome</keyword>
<organism evidence="10 11">
    <name type="scientific">Streptomyces beihaiensis</name>
    <dbReference type="NCBI Taxonomy" id="2984495"/>
    <lineage>
        <taxon>Bacteria</taxon>
        <taxon>Bacillati</taxon>
        <taxon>Actinomycetota</taxon>
        <taxon>Actinomycetes</taxon>
        <taxon>Kitasatosporales</taxon>
        <taxon>Streptomycetaceae</taxon>
        <taxon>Streptomyces</taxon>
    </lineage>
</organism>
<feature type="transmembrane region" description="Helical" evidence="8">
    <location>
        <begin position="67"/>
        <end position="84"/>
    </location>
</feature>
<dbReference type="InterPro" id="IPR013783">
    <property type="entry name" value="Ig-like_fold"/>
</dbReference>
<feature type="transmembrane region" description="Helical" evidence="8">
    <location>
        <begin position="331"/>
        <end position="349"/>
    </location>
</feature>
<dbReference type="EMBL" id="JAPHNL010000223">
    <property type="protein sequence ID" value="MCX3061648.1"/>
    <property type="molecule type" value="Genomic_DNA"/>
</dbReference>
<keyword evidence="4 8" id="KW-0812">Transmembrane</keyword>
<feature type="region of interest" description="Disordered" evidence="7">
    <location>
        <begin position="561"/>
        <end position="617"/>
    </location>
</feature>
<keyword evidence="5 8" id="KW-1133">Transmembrane helix</keyword>
<dbReference type="SUPFAM" id="SSF49464">
    <property type="entry name" value="Carboxypeptidase regulatory domain-like"/>
    <property type="match status" value="2"/>
</dbReference>
<dbReference type="InterPro" id="IPR004638">
    <property type="entry name" value="EmrB-like"/>
</dbReference>
<evidence type="ECO:0000256" key="7">
    <source>
        <dbReference type="SAM" id="MobiDB-lite"/>
    </source>
</evidence>
<evidence type="ECO:0000256" key="4">
    <source>
        <dbReference type="ARBA" id="ARBA00022692"/>
    </source>
</evidence>
<keyword evidence="3" id="KW-1003">Cell membrane</keyword>
<dbReference type="SUPFAM" id="SSF49478">
    <property type="entry name" value="Cna protein B-type domain"/>
    <property type="match status" value="1"/>
</dbReference>
<dbReference type="InterPro" id="IPR008969">
    <property type="entry name" value="CarboxyPept-like_regulatory"/>
</dbReference>
<dbReference type="Pfam" id="PF07690">
    <property type="entry name" value="MFS_1"/>
    <property type="match status" value="1"/>
</dbReference>
<dbReference type="NCBIfam" id="TIGR00711">
    <property type="entry name" value="efflux_EmrB"/>
    <property type="match status" value="1"/>
</dbReference>
<reference evidence="10" key="1">
    <citation type="submission" date="2022-10" db="EMBL/GenBank/DDBJ databases">
        <title>Streptomyces beihaiensis sp. nov., a chitin degrading actinobacterium, isolated from shrimp pond soil.</title>
        <authorList>
            <person name="Xie J."/>
            <person name="Shen N."/>
        </authorList>
    </citation>
    <scope>NUCLEOTIDE SEQUENCE</scope>
    <source>
        <strain evidence="10">GXMU-J5</strain>
    </source>
</reference>
<evidence type="ECO:0000256" key="3">
    <source>
        <dbReference type="ARBA" id="ARBA00022475"/>
    </source>
</evidence>
<evidence type="ECO:0000256" key="5">
    <source>
        <dbReference type="ARBA" id="ARBA00022989"/>
    </source>
</evidence>
<feature type="transmembrane region" description="Helical" evidence="8">
    <location>
        <begin position="246"/>
        <end position="270"/>
    </location>
</feature>
<feature type="transmembrane region" description="Helical" evidence="8">
    <location>
        <begin position="290"/>
        <end position="311"/>
    </location>
</feature>
<evidence type="ECO:0000313" key="10">
    <source>
        <dbReference type="EMBL" id="MCX3061648.1"/>
    </source>
</evidence>
<dbReference type="Gene3D" id="2.60.40.10">
    <property type="entry name" value="Immunoglobulins"/>
    <property type="match status" value="1"/>
</dbReference>
<dbReference type="InterPro" id="IPR011701">
    <property type="entry name" value="MFS"/>
</dbReference>
<feature type="transmembrane region" description="Helical" evidence="8">
    <location>
        <begin position="386"/>
        <end position="407"/>
    </location>
</feature>
<dbReference type="Pfam" id="PF13620">
    <property type="entry name" value="CarboxypepD_reg"/>
    <property type="match status" value="3"/>
</dbReference>
<name>A0ABT3U0A0_9ACTN</name>
<accession>A0ABT3U0A0</accession>
<dbReference type="CDD" id="cd17502">
    <property type="entry name" value="MFS_Azr1_MDR_like"/>
    <property type="match status" value="1"/>
</dbReference>
<dbReference type="SUPFAM" id="SSF103473">
    <property type="entry name" value="MFS general substrate transporter"/>
    <property type="match status" value="1"/>
</dbReference>
<dbReference type="PROSITE" id="PS50850">
    <property type="entry name" value="MFS"/>
    <property type="match status" value="1"/>
</dbReference>
<feature type="transmembrane region" description="Helical" evidence="8">
    <location>
        <begin position="190"/>
        <end position="211"/>
    </location>
</feature>
<feature type="transmembrane region" description="Helical" evidence="8">
    <location>
        <begin position="157"/>
        <end position="178"/>
    </location>
</feature>
<feature type="transmembrane region" description="Helical" evidence="8">
    <location>
        <begin position="223"/>
        <end position="240"/>
    </location>
</feature>
<dbReference type="PANTHER" id="PTHR23501">
    <property type="entry name" value="MAJOR FACILITATOR SUPERFAMILY"/>
    <property type="match status" value="1"/>
</dbReference>
<dbReference type="RefSeq" id="WP_266601182.1">
    <property type="nucleotide sequence ID" value="NZ_JAPHNL010000223.1"/>
</dbReference>
<dbReference type="InterPro" id="IPR020846">
    <property type="entry name" value="MFS_dom"/>
</dbReference>
<feature type="transmembrane region" description="Helical" evidence="8">
    <location>
        <begin position="356"/>
        <end position="374"/>
    </location>
</feature>